<accession>A0A9D6V3E5</accession>
<reference evidence="1" key="1">
    <citation type="submission" date="2020-07" db="EMBL/GenBank/DDBJ databases">
        <title>Huge and variable diversity of episymbiotic CPR bacteria and DPANN archaea in groundwater ecosystems.</title>
        <authorList>
            <person name="He C.Y."/>
            <person name="Keren R."/>
            <person name="Whittaker M."/>
            <person name="Farag I.F."/>
            <person name="Doudna J."/>
            <person name="Cate J.H.D."/>
            <person name="Banfield J.F."/>
        </authorList>
    </citation>
    <scope>NUCLEOTIDE SEQUENCE</scope>
    <source>
        <strain evidence="1">NC_groundwater_1664_Pr3_B-0.1um_52_9</strain>
    </source>
</reference>
<evidence type="ECO:0000313" key="2">
    <source>
        <dbReference type="Proteomes" id="UP000807825"/>
    </source>
</evidence>
<organism evidence="1 2">
    <name type="scientific">Desulfomonile tiedjei</name>
    <dbReference type="NCBI Taxonomy" id="2358"/>
    <lineage>
        <taxon>Bacteria</taxon>
        <taxon>Pseudomonadati</taxon>
        <taxon>Thermodesulfobacteriota</taxon>
        <taxon>Desulfomonilia</taxon>
        <taxon>Desulfomonilales</taxon>
        <taxon>Desulfomonilaceae</taxon>
        <taxon>Desulfomonile</taxon>
    </lineage>
</organism>
<comment type="caution">
    <text evidence="1">The sequence shown here is derived from an EMBL/GenBank/DDBJ whole genome shotgun (WGS) entry which is preliminary data.</text>
</comment>
<gene>
    <name evidence="1" type="ORF">HY912_14800</name>
</gene>
<name>A0A9D6V3E5_9BACT</name>
<dbReference type="Proteomes" id="UP000807825">
    <property type="component" value="Unassembled WGS sequence"/>
</dbReference>
<proteinExistence type="predicted"/>
<protein>
    <submittedName>
        <fullName evidence="1">Uncharacterized protein</fullName>
    </submittedName>
</protein>
<dbReference type="EMBL" id="JACRDE010000385">
    <property type="protein sequence ID" value="MBI5250757.1"/>
    <property type="molecule type" value="Genomic_DNA"/>
</dbReference>
<evidence type="ECO:0000313" key="1">
    <source>
        <dbReference type="EMBL" id="MBI5250757.1"/>
    </source>
</evidence>
<sequence>MSIPEDPTERKKWMLKLWQEYGERFAVFHPDEQPVPPTEVWHPDMYEPYEPEPDQDGRLDPRVIRHLRWWADTKEFLRHRFGLQVSPDYLFDCLAGKHQGRFSDQVDEKVEKRWYVRALRMGAFMYDGKVGVGFSCRSRRCQRIKCPLNLQRKKNDQKRLNRVDLFELLQIFYGEQKMPLSKAVREVSAVFDLRLHDFGSPHYAVPKEAFVRLLDNYRDDAAKLIKNFRNRCMGKRSHLVYFTHKPPPEISQKYVCFPQSMVAEGTLERIDHPAVTIYLHLLVVRVEAAIANRAFRIPSAAEIESETAARGYKISRRSAKRYLEHLESVGLLSDKNPGENV</sequence>
<dbReference type="AlphaFoldDB" id="A0A9D6V3E5"/>